<reference evidence="2 3" key="1">
    <citation type="submission" date="2014-09" db="EMBL/GenBank/DDBJ databases">
        <title>Draft genome sequence of an obligately methylotrophic methanogen, Methanococcoides methylutens, isolated from marine sediment.</title>
        <authorList>
            <person name="Guan Y."/>
            <person name="Ngugi D.K."/>
            <person name="Blom J."/>
            <person name="Ali S."/>
            <person name="Ferry J.G."/>
            <person name="Stingl U."/>
        </authorList>
    </citation>
    <scope>NUCLEOTIDE SEQUENCE [LARGE SCALE GENOMIC DNA]</scope>
    <source>
        <strain evidence="2 3">DSM 2657</strain>
    </source>
</reference>
<dbReference type="InterPro" id="IPR036866">
    <property type="entry name" value="RibonucZ/Hydroxyglut_hydro"/>
</dbReference>
<keyword evidence="3" id="KW-1185">Reference proteome</keyword>
<accession>A0A099T260</accession>
<dbReference type="SUPFAM" id="SSF56281">
    <property type="entry name" value="Metallo-hydrolase/oxidoreductase"/>
    <property type="match status" value="1"/>
</dbReference>
<dbReference type="Proteomes" id="UP000029859">
    <property type="component" value="Unassembled WGS sequence"/>
</dbReference>
<gene>
    <name evidence="2" type="ORF">LI82_03940</name>
</gene>
<dbReference type="InterPro" id="IPR001279">
    <property type="entry name" value="Metallo-B-lactamas"/>
</dbReference>
<proteinExistence type="predicted"/>
<evidence type="ECO:0000313" key="2">
    <source>
        <dbReference type="EMBL" id="KGK99187.1"/>
    </source>
</evidence>
<dbReference type="InterPro" id="IPR041712">
    <property type="entry name" value="DHPS-like_MBL-fold"/>
</dbReference>
<dbReference type="Gene3D" id="3.60.15.10">
    <property type="entry name" value="Ribonuclease Z/Hydroxyacylglutathione hydrolase-like"/>
    <property type="match status" value="1"/>
</dbReference>
<name>A0A099T260_METMT</name>
<dbReference type="SMART" id="SM00849">
    <property type="entry name" value="Lactamase_B"/>
    <property type="match status" value="1"/>
</dbReference>
<dbReference type="CDD" id="cd07713">
    <property type="entry name" value="DHPS-like_MBL-fold"/>
    <property type="match status" value="1"/>
</dbReference>
<evidence type="ECO:0000313" key="3">
    <source>
        <dbReference type="Proteomes" id="UP000029859"/>
    </source>
</evidence>
<protein>
    <submittedName>
        <fullName evidence="2">Metallo-beta-lactamase</fullName>
    </submittedName>
</protein>
<feature type="domain" description="Metallo-beta-lactamase" evidence="1">
    <location>
        <begin position="20"/>
        <end position="192"/>
    </location>
</feature>
<dbReference type="AlphaFoldDB" id="A0A099T260"/>
<organism evidence="2 3">
    <name type="scientific">Methanococcoides methylutens</name>
    <dbReference type="NCBI Taxonomy" id="2226"/>
    <lineage>
        <taxon>Archaea</taxon>
        <taxon>Methanobacteriati</taxon>
        <taxon>Methanobacteriota</taxon>
        <taxon>Stenosarchaea group</taxon>
        <taxon>Methanomicrobia</taxon>
        <taxon>Methanosarcinales</taxon>
        <taxon>Methanosarcinaceae</taxon>
        <taxon>Methanococcoides</taxon>
    </lineage>
</organism>
<dbReference type="Pfam" id="PF00753">
    <property type="entry name" value="Lactamase_B"/>
    <property type="match status" value="1"/>
</dbReference>
<dbReference type="GO" id="GO:0016740">
    <property type="term" value="F:transferase activity"/>
    <property type="evidence" value="ECO:0007669"/>
    <property type="project" value="TreeGrafter"/>
</dbReference>
<dbReference type="PANTHER" id="PTHR13754:SF13">
    <property type="entry name" value="METALLO-BETA-LACTAMASE SUPERFAMILY PROTEIN (AFU_ORTHOLOGUE AFUA_3G07630)"/>
    <property type="match status" value="1"/>
</dbReference>
<evidence type="ECO:0000259" key="1">
    <source>
        <dbReference type="SMART" id="SM00849"/>
    </source>
</evidence>
<dbReference type="InterPro" id="IPR052926">
    <property type="entry name" value="Metallo-beta-lactamase_dom"/>
</dbReference>
<comment type="caution">
    <text evidence="2">The sequence shown here is derived from an EMBL/GenBank/DDBJ whole genome shotgun (WGS) entry which is preliminary data.</text>
</comment>
<dbReference type="EMBL" id="JRHO01000009">
    <property type="protein sequence ID" value="KGK99187.1"/>
    <property type="molecule type" value="Genomic_DNA"/>
</dbReference>
<sequence length="219" mass="23857">MMEITIVYDNEAKTGLKKGWGFSCYIETEDRKILFDTGWNGCALRNNLSTLNIPIEDIDILVLSHQHWDHIGGVPEILDANPDLDIYAPASFSEKLKNEMSAHSTLHEITEKCRICNNVFSTGELGNGPKEQSLILKTDTGIYAITGCAHPGLEAIVGAAAAEGDVHGIIGGLHDSQEYNMLNGLKFIGAGHCTSNIDTIRTRFPNAFVPIAAGSRFKL</sequence>
<dbReference type="PANTHER" id="PTHR13754">
    <property type="entry name" value="METALLO-BETA-LACTAMASE SUPERFAMILY PROTEIN"/>
    <property type="match status" value="1"/>
</dbReference>